<protein>
    <submittedName>
        <fullName evidence="2">Uncharacterized protein</fullName>
    </submittedName>
</protein>
<dbReference type="GeneID" id="54546350"/>
<dbReference type="GO" id="GO:0032040">
    <property type="term" value="C:small-subunit processome"/>
    <property type="evidence" value="ECO:0007669"/>
    <property type="project" value="TreeGrafter"/>
</dbReference>
<dbReference type="OrthoDB" id="203440at2759"/>
<accession>A0A6A6JB88</accession>
<feature type="region of interest" description="Disordered" evidence="1">
    <location>
        <begin position="158"/>
        <end position="225"/>
    </location>
</feature>
<dbReference type="PANTHER" id="PTHR13237:SF9">
    <property type="entry name" value="NEUROGUIDIN"/>
    <property type="match status" value="1"/>
</dbReference>
<feature type="compositionally biased region" description="Polar residues" evidence="1">
    <location>
        <begin position="70"/>
        <end position="81"/>
    </location>
</feature>
<dbReference type="RefSeq" id="XP_033651419.1">
    <property type="nucleotide sequence ID" value="XM_033793175.1"/>
</dbReference>
<dbReference type="PANTHER" id="PTHR13237">
    <property type="entry name" value="SOMETHING ABOUT SILENCING PROTEIN 10-RELATED"/>
    <property type="match status" value="1"/>
</dbReference>
<feature type="compositionally biased region" description="Basic and acidic residues" evidence="1">
    <location>
        <begin position="276"/>
        <end position="292"/>
    </location>
</feature>
<proteinExistence type="predicted"/>
<evidence type="ECO:0000313" key="2">
    <source>
        <dbReference type="EMBL" id="KAF2273880.1"/>
    </source>
</evidence>
<organism evidence="2 3">
    <name type="scientific">Westerdykella ornata</name>
    <dbReference type="NCBI Taxonomy" id="318751"/>
    <lineage>
        <taxon>Eukaryota</taxon>
        <taxon>Fungi</taxon>
        <taxon>Dikarya</taxon>
        <taxon>Ascomycota</taxon>
        <taxon>Pezizomycotina</taxon>
        <taxon>Dothideomycetes</taxon>
        <taxon>Pleosporomycetidae</taxon>
        <taxon>Pleosporales</taxon>
        <taxon>Sporormiaceae</taxon>
        <taxon>Westerdykella</taxon>
    </lineage>
</organism>
<dbReference type="EMBL" id="ML986506">
    <property type="protein sequence ID" value="KAF2273880.1"/>
    <property type="molecule type" value="Genomic_DNA"/>
</dbReference>
<reference evidence="2" key="1">
    <citation type="journal article" date="2020" name="Stud. Mycol.">
        <title>101 Dothideomycetes genomes: a test case for predicting lifestyles and emergence of pathogens.</title>
        <authorList>
            <person name="Haridas S."/>
            <person name="Albert R."/>
            <person name="Binder M."/>
            <person name="Bloem J."/>
            <person name="Labutti K."/>
            <person name="Salamov A."/>
            <person name="Andreopoulos B."/>
            <person name="Baker S."/>
            <person name="Barry K."/>
            <person name="Bills G."/>
            <person name="Bluhm B."/>
            <person name="Cannon C."/>
            <person name="Castanera R."/>
            <person name="Culley D."/>
            <person name="Daum C."/>
            <person name="Ezra D."/>
            <person name="Gonzalez J."/>
            <person name="Henrissat B."/>
            <person name="Kuo A."/>
            <person name="Liang C."/>
            <person name="Lipzen A."/>
            <person name="Lutzoni F."/>
            <person name="Magnuson J."/>
            <person name="Mondo S."/>
            <person name="Nolan M."/>
            <person name="Ohm R."/>
            <person name="Pangilinan J."/>
            <person name="Park H.-J."/>
            <person name="Ramirez L."/>
            <person name="Alfaro M."/>
            <person name="Sun H."/>
            <person name="Tritt A."/>
            <person name="Yoshinaga Y."/>
            <person name="Zwiers L.-H."/>
            <person name="Turgeon B."/>
            <person name="Goodwin S."/>
            <person name="Spatafora J."/>
            <person name="Crous P."/>
            <person name="Grigoriev I."/>
        </authorList>
    </citation>
    <scope>NUCLEOTIDE SEQUENCE</scope>
    <source>
        <strain evidence="2">CBS 379.55</strain>
    </source>
</reference>
<dbReference type="Pfam" id="PF04000">
    <property type="entry name" value="Sas10_Utp3"/>
    <property type="match status" value="1"/>
</dbReference>
<evidence type="ECO:0000313" key="3">
    <source>
        <dbReference type="Proteomes" id="UP000800097"/>
    </source>
</evidence>
<dbReference type="AlphaFoldDB" id="A0A6A6JB88"/>
<gene>
    <name evidence="2" type="ORF">EI97DRAFT_137550</name>
</gene>
<dbReference type="InterPro" id="IPR007146">
    <property type="entry name" value="Sas10/Utp3/C1D"/>
</dbReference>
<name>A0A6A6JB88_WESOR</name>
<keyword evidence="3" id="KW-1185">Reference proteome</keyword>
<feature type="region of interest" description="Disordered" evidence="1">
    <location>
        <begin position="265"/>
        <end position="384"/>
    </location>
</feature>
<dbReference type="GO" id="GO:0000462">
    <property type="term" value="P:maturation of SSU-rRNA from tricistronic rRNA transcript (SSU-rRNA, 5.8S rRNA, LSU-rRNA)"/>
    <property type="evidence" value="ECO:0007669"/>
    <property type="project" value="TreeGrafter"/>
</dbReference>
<sequence length="384" mass="42227">MAVDNSLSALLTTLTESITSAIQALPAADTILPPKDGISLLDVKNELLLSYLQNLVFLILLKLRSRSGKSHPTSAETNGTIDETVANGDRKSESLDREVIKKLAELRLYIEKGIWPLENRLKYQIDKILRTAETSERKPTVQAERPRLPKTKKIMNPVESDITSDDGSAAENGFGRADDAEDLDTTSFGPNRAAFVRSKPSAADESRASASTKDGIYRPPRITPMAMPTTTAREERQARHAAKSATLDEFVATELSAAPMAEPSIGSTIVQGGRRMKSDKERREEAERREYEEANFVRLPTQGKKDKAKSRGGRDGGWGGEEWRGLGAGLDRIERLTQKKGGSSKGAMGMLERSRKRGRDVGDGDRGSGAQIGAAFEKRRRYRR</sequence>
<dbReference type="Proteomes" id="UP000800097">
    <property type="component" value="Unassembled WGS sequence"/>
</dbReference>
<evidence type="ECO:0000256" key="1">
    <source>
        <dbReference type="SAM" id="MobiDB-lite"/>
    </source>
</evidence>
<feature type="region of interest" description="Disordered" evidence="1">
    <location>
        <begin position="68"/>
        <end position="89"/>
    </location>
</feature>